<dbReference type="PATRIC" id="fig|864564.6.peg.1041"/>
<proteinExistence type="predicted"/>
<dbReference type="KEGG" id="pdo:PSDT_0955"/>
<comment type="caution">
    <text evidence="2">The sequence shown here is derived from an EMBL/GenBank/DDBJ whole genome shotgun (WGS) entry which is preliminary data.</text>
</comment>
<organism evidence="2 3">
    <name type="scientific">Parascardovia denticolens DSM 10105 = JCM 12538</name>
    <dbReference type="NCBI Taxonomy" id="864564"/>
    <lineage>
        <taxon>Bacteria</taxon>
        <taxon>Bacillati</taxon>
        <taxon>Actinomycetota</taxon>
        <taxon>Actinomycetes</taxon>
        <taxon>Bifidobacteriales</taxon>
        <taxon>Bifidobacteriaceae</taxon>
        <taxon>Parascardovia</taxon>
    </lineage>
</organism>
<keyword evidence="3" id="KW-1185">Reference proteome</keyword>
<evidence type="ECO:0000313" key="2">
    <source>
        <dbReference type="EMBL" id="EFT83662.1"/>
    </source>
</evidence>
<accession>E6K1I1</accession>
<dbReference type="AlphaFoldDB" id="E6K1I1"/>
<name>E6K1I1_PARDN</name>
<feature type="compositionally biased region" description="Basic residues" evidence="1">
    <location>
        <begin position="7"/>
        <end position="16"/>
    </location>
</feature>
<evidence type="ECO:0000313" key="3">
    <source>
        <dbReference type="Proteomes" id="UP000004946"/>
    </source>
</evidence>
<dbReference type="EMBL" id="AEON01000001">
    <property type="protein sequence ID" value="EFT83662.1"/>
    <property type="molecule type" value="Genomic_DNA"/>
</dbReference>
<sequence>MQEEKAQRKRRKRQRIKERGGLESFGSKPPLSGLSDIAAMNHDDES</sequence>
<protein>
    <submittedName>
        <fullName evidence="2">Uncharacterized protein</fullName>
    </submittedName>
</protein>
<dbReference type="Proteomes" id="UP000004946">
    <property type="component" value="Chromosome"/>
</dbReference>
<dbReference type="HOGENOM" id="CLU_3186805_0_0_11"/>
<feature type="region of interest" description="Disordered" evidence="1">
    <location>
        <begin position="1"/>
        <end position="46"/>
    </location>
</feature>
<evidence type="ECO:0000256" key="1">
    <source>
        <dbReference type="SAM" id="MobiDB-lite"/>
    </source>
</evidence>
<dbReference type="RefSeq" id="WP_006290333.1">
    <property type="nucleotide sequence ID" value="NZ_AP012333.1"/>
</dbReference>
<reference evidence="2 3" key="1">
    <citation type="submission" date="2010-12" db="EMBL/GenBank/DDBJ databases">
        <authorList>
            <person name="Muzny D."/>
            <person name="Qin X."/>
            <person name="Buhay C."/>
            <person name="Dugan-Rocha S."/>
            <person name="Ding Y."/>
            <person name="Chen G."/>
            <person name="Hawes A."/>
            <person name="Holder M."/>
            <person name="Jhangiani S."/>
            <person name="Johnson A."/>
            <person name="Khan Z."/>
            <person name="Li Z."/>
            <person name="Liu W."/>
            <person name="Liu X."/>
            <person name="Perez L."/>
            <person name="Shen H."/>
            <person name="Wang Q."/>
            <person name="Watt J."/>
            <person name="Xi L."/>
            <person name="Xin Y."/>
            <person name="Zhou J."/>
            <person name="Deng J."/>
            <person name="Jiang H."/>
            <person name="Liu Y."/>
            <person name="Qu J."/>
            <person name="Song X.-Z."/>
            <person name="Zhang L."/>
            <person name="Villasana D."/>
            <person name="Johnson A."/>
            <person name="Liu J."/>
            <person name="Liyanage D."/>
            <person name="Lorensuhewa L."/>
            <person name="Robinson T."/>
            <person name="Song A."/>
            <person name="Song B.-B."/>
            <person name="Dinh H."/>
            <person name="Thornton R."/>
            <person name="Coyle M."/>
            <person name="Francisco L."/>
            <person name="Jackson L."/>
            <person name="Javaid M."/>
            <person name="Korchina V."/>
            <person name="Kovar C."/>
            <person name="Mata R."/>
            <person name="Mathew T."/>
            <person name="Ngo R."/>
            <person name="Nguyen L."/>
            <person name="Nguyen N."/>
            <person name="Okwuonu G."/>
            <person name="Ongeri F."/>
            <person name="Pham C."/>
            <person name="Simmons D."/>
            <person name="Wilczek-Boney K."/>
            <person name="Hale W."/>
            <person name="Jakkamsetti A."/>
            <person name="Pham P."/>
            <person name="Ruth R."/>
            <person name="San Lucas F."/>
            <person name="Warren J."/>
            <person name="Zhang J."/>
            <person name="Zhao Z."/>
            <person name="Zhou C."/>
            <person name="Zhu D."/>
            <person name="Lee S."/>
            <person name="Bess C."/>
            <person name="Blankenburg K."/>
            <person name="Forbes L."/>
            <person name="Fu Q."/>
            <person name="Gubbala S."/>
            <person name="Hirani K."/>
            <person name="Jayaseelan J.C."/>
            <person name="Lara F."/>
            <person name="Munidasa M."/>
            <person name="Palculict T."/>
            <person name="Patil S."/>
            <person name="Pu L.-L."/>
            <person name="Saada N."/>
            <person name="Tang L."/>
            <person name="Weissenberger G."/>
            <person name="Zhu Y."/>
            <person name="Hemphill L."/>
            <person name="Shang Y."/>
            <person name="Youmans B."/>
            <person name="Ayvaz T."/>
            <person name="Ross M."/>
            <person name="Santibanez J."/>
            <person name="Aqrawi P."/>
            <person name="Gross S."/>
            <person name="Joshi V."/>
            <person name="Fowler G."/>
            <person name="Nazareth L."/>
            <person name="Reid J."/>
            <person name="Worley K."/>
            <person name="Petrosino J."/>
            <person name="Highlander S."/>
            <person name="Gibbs R."/>
        </authorList>
    </citation>
    <scope>NUCLEOTIDE SEQUENCE [LARGE SCALE GENOMIC DNA]</scope>
    <source>
        <strain evidence="2 3">DSM 10105</strain>
    </source>
</reference>
<gene>
    <name evidence="2" type="ORF">HMPREF0620_0667</name>
</gene>